<protein>
    <submittedName>
        <fullName evidence="1">Uncharacterized protein</fullName>
    </submittedName>
</protein>
<evidence type="ECO:0000313" key="2">
    <source>
        <dbReference type="Proteomes" id="UP000440668"/>
    </source>
</evidence>
<proteinExistence type="predicted"/>
<dbReference type="EMBL" id="WMKA01000017">
    <property type="protein sequence ID" value="MTG89135.1"/>
    <property type="molecule type" value="Genomic_DNA"/>
</dbReference>
<dbReference type="AlphaFoldDB" id="A0A6N7ZI44"/>
<evidence type="ECO:0000313" key="1">
    <source>
        <dbReference type="EMBL" id="MTG89135.1"/>
    </source>
</evidence>
<gene>
    <name evidence="1" type="ORF">GJV82_09270</name>
</gene>
<comment type="caution">
    <text evidence="1">The sequence shown here is derived from an EMBL/GenBank/DDBJ whole genome shotgun (WGS) entry which is preliminary data.</text>
</comment>
<name>A0A6N7ZI44_9MICO</name>
<dbReference type="Proteomes" id="UP000440668">
    <property type="component" value="Unassembled WGS sequence"/>
</dbReference>
<reference evidence="1 2" key="1">
    <citation type="submission" date="2019-11" db="EMBL/GenBank/DDBJ databases">
        <title>Cellulosimicrobium composti sp. nov. isolated from a compost.</title>
        <authorList>
            <person name="Yang Y."/>
        </authorList>
    </citation>
    <scope>NUCLEOTIDE SEQUENCE [LARGE SCALE GENOMIC DNA]</scope>
    <source>
        <strain evidence="1 2">BIT-GX5</strain>
    </source>
</reference>
<accession>A0A6N7ZI44</accession>
<organism evidence="1 2">
    <name type="scientific">Cellulosimicrobium composti</name>
    <dbReference type="NCBI Taxonomy" id="2672572"/>
    <lineage>
        <taxon>Bacteria</taxon>
        <taxon>Bacillati</taxon>
        <taxon>Actinomycetota</taxon>
        <taxon>Actinomycetes</taxon>
        <taxon>Micrococcales</taxon>
        <taxon>Promicromonosporaceae</taxon>
        <taxon>Cellulosimicrobium</taxon>
    </lineage>
</organism>
<sequence length="240" mass="25091">MRASRLGDDEGLARLLRAVQRDDEPHVVSGALGDVRLEDLAGAWAGDAREVVALAPVPGDMSGVPPEAAARATDAGECAVVTTSAGAWALVPEVTEFGSDLEPGHLVTWHVTPVGPWSMRVHGAVGTLGEAERDLRTALLLATRALDDLDVARWRDDAAGAIADLRAGGAPTWQLPASVPPRAVQVLTQAVRLRAIVDLATADDGGAVNLWQADQRSTALREVDRASRHAVGAATFWAAS</sequence>